<proteinExistence type="predicted"/>
<dbReference type="PANTHER" id="PTHR43054">
    <property type="match status" value="1"/>
</dbReference>
<protein>
    <submittedName>
        <fullName evidence="2">Oxidoreductase</fullName>
    </submittedName>
</protein>
<dbReference type="SUPFAM" id="SSF51735">
    <property type="entry name" value="NAD(P)-binding Rossmann-fold domains"/>
    <property type="match status" value="1"/>
</dbReference>
<dbReference type="InterPro" id="IPR000683">
    <property type="entry name" value="Gfo/Idh/MocA-like_OxRdtase_N"/>
</dbReference>
<name>A0A0R2MSK0_9LACO</name>
<sequence>MLKLGIIGTNWITQQFIDAANESGEWQLTTVYSRHSETAQAFADKNHAGAIFTDLERFFSQGDFDAVYIASPNSLHFAQAKLAIKHGKHVIVEKPAVANQAEFEQLDECLATHPDVLLFEAARQIHEVNFKRVKDQIDQLEQVQGATLTYMKYSSRFDAVRAGEEPNIFSLKFAGGALQDLGVYLAYDAVGWFGMPDEVAYYPTLLSTKVDGKGLAVLRYPAFTVTLNVGKTSNSFLPSEINGLQDAIVMDNAAELGKVTYHDVDGKAHNIGVQPDANPMLAEARDFAMVINDPAGHQKEYQAWRQLSRNVNKLLFNLRQSGHIYFSDDERDLADK</sequence>
<feature type="domain" description="Gfo/Idh/MocA-like oxidoreductase N-terminal" evidence="1">
    <location>
        <begin position="3"/>
        <end position="116"/>
    </location>
</feature>
<organism evidence="2 3">
    <name type="scientific">Lactiplantibacillus xiangfangensis</name>
    <dbReference type="NCBI Taxonomy" id="942150"/>
    <lineage>
        <taxon>Bacteria</taxon>
        <taxon>Bacillati</taxon>
        <taxon>Bacillota</taxon>
        <taxon>Bacilli</taxon>
        <taxon>Lactobacillales</taxon>
        <taxon>Lactobacillaceae</taxon>
        <taxon>Lactiplantibacillus</taxon>
    </lineage>
</organism>
<evidence type="ECO:0000313" key="2">
    <source>
        <dbReference type="EMBL" id="KRO14797.1"/>
    </source>
</evidence>
<dbReference type="SUPFAM" id="SSF55347">
    <property type="entry name" value="Glyceraldehyde-3-phosphate dehydrogenase-like, C-terminal domain"/>
    <property type="match status" value="1"/>
</dbReference>
<dbReference type="OrthoDB" id="9815825at2"/>
<reference evidence="2 3" key="1">
    <citation type="journal article" date="2015" name="Genome Announc.">
        <title>Expanding the biotechnology potential of lactobacilli through comparative genomics of 213 strains and associated genera.</title>
        <authorList>
            <person name="Sun Z."/>
            <person name="Harris H.M."/>
            <person name="McCann A."/>
            <person name="Guo C."/>
            <person name="Argimon S."/>
            <person name="Zhang W."/>
            <person name="Yang X."/>
            <person name="Jeffery I.B."/>
            <person name="Cooney J.C."/>
            <person name="Kagawa T.F."/>
            <person name="Liu W."/>
            <person name="Song Y."/>
            <person name="Salvetti E."/>
            <person name="Wrobel A."/>
            <person name="Rasinkangas P."/>
            <person name="Parkhill J."/>
            <person name="Rea M.C."/>
            <person name="O'Sullivan O."/>
            <person name="Ritari J."/>
            <person name="Douillard F.P."/>
            <person name="Paul Ross R."/>
            <person name="Yang R."/>
            <person name="Briner A.E."/>
            <person name="Felis G.E."/>
            <person name="de Vos W.M."/>
            <person name="Barrangou R."/>
            <person name="Klaenhammer T.R."/>
            <person name="Caufield P.W."/>
            <person name="Cui Y."/>
            <person name="Zhang H."/>
            <person name="O'Toole P.W."/>
        </authorList>
    </citation>
    <scope>NUCLEOTIDE SEQUENCE [LARGE SCALE GENOMIC DNA]</scope>
    <source>
        <strain evidence="2 3">LMG 26013</strain>
    </source>
</reference>
<dbReference type="STRING" id="942150.IV64_GL000369"/>
<accession>A0A0R2MSK0</accession>
<dbReference type="PANTHER" id="PTHR43054:SF1">
    <property type="entry name" value="SCYLLO-INOSITOL 2-DEHYDROGENASE (NADP(+)) IOLU"/>
    <property type="match status" value="1"/>
</dbReference>
<dbReference type="Gene3D" id="3.40.50.720">
    <property type="entry name" value="NAD(P)-binding Rossmann-like Domain"/>
    <property type="match status" value="1"/>
</dbReference>
<keyword evidence="3" id="KW-1185">Reference proteome</keyword>
<dbReference type="GO" id="GO:0000166">
    <property type="term" value="F:nucleotide binding"/>
    <property type="evidence" value="ECO:0007669"/>
    <property type="project" value="InterPro"/>
</dbReference>
<comment type="caution">
    <text evidence="2">The sequence shown here is derived from an EMBL/GenBank/DDBJ whole genome shotgun (WGS) entry which is preliminary data.</text>
</comment>
<dbReference type="Pfam" id="PF01408">
    <property type="entry name" value="GFO_IDH_MocA"/>
    <property type="match status" value="1"/>
</dbReference>
<dbReference type="EMBL" id="JQCL01000006">
    <property type="protein sequence ID" value="KRO14797.1"/>
    <property type="molecule type" value="Genomic_DNA"/>
</dbReference>
<dbReference type="InterPro" id="IPR036291">
    <property type="entry name" value="NAD(P)-bd_dom_sf"/>
</dbReference>
<dbReference type="AlphaFoldDB" id="A0A0R2MSK0"/>
<dbReference type="PATRIC" id="fig|942150.3.peg.376"/>
<evidence type="ECO:0000313" key="3">
    <source>
        <dbReference type="Proteomes" id="UP000051783"/>
    </source>
</evidence>
<evidence type="ECO:0000259" key="1">
    <source>
        <dbReference type="Pfam" id="PF01408"/>
    </source>
</evidence>
<gene>
    <name evidence="2" type="ORF">IV64_GL000369</name>
</gene>
<dbReference type="Gene3D" id="3.30.360.10">
    <property type="entry name" value="Dihydrodipicolinate Reductase, domain 2"/>
    <property type="match status" value="1"/>
</dbReference>
<dbReference type="RefSeq" id="WP_057705175.1">
    <property type="nucleotide sequence ID" value="NZ_JQCL01000006.1"/>
</dbReference>
<dbReference type="Proteomes" id="UP000051783">
    <property type="component" value="Unassembled WGS sequence"/>
</dbReference>